<protein>
    <submittedName>
        <fullName evidence="1">Uncharacterized protein</fullName>
    </submittedName>
</protein>
<keyword evidence="2" id="KW-1185">Reference proteome</keyword>
<name>A0A2P4PER3_RHIID</name>
<organism evidence="1 2">
    <name type="scientific">Rhizophagus irregularis (strain DAOM 181602 / DAOM 197198 / MUCL 43194)</name>
    <name type="common">Arbuscular mycorrhizal fungus</name>
    <name type="synonym">Glomus intraradices</name>
    <dbReference type="NCBI Taxonomy" id="747089"/>
    <lineage>
        <taxon>Eukaryota</taxon>
        <taxon>Fungi</taxon>
        <taxon>Fungi incertae sedis</taxon>
        <taxon>Mucoromycota</taxon>
        <taxon>Glomeromycotina</taxon>
        <taxon>Glomeromycetes</taxon>
        <taxon>Glomerales</taxon>
        <taxon>Glomeraceae</taxon>
        <taxon>Rhizophagus</taxon>
    </lineage>
</organism>
<dbReference type="VEuPathDB" id="FungiDB:RhiirFUN_000818"/>
<reference evidence="1 2" key="2">
    <citation type="journal article" date="2018" name="New Phytol.">
        <title>High intraspecific genome diversity in the model arbuscular mycorrhizal symbiont Rhizophagus irregularis.</title>
        <authorList>
            <person name="Chen E.C.H."/>
            <person name="Morin E."/>
            <person name="Beaudet D."/>
            <person name="Noel J."/>
            <person name="Yildirir G."/>
            <person name="Ndikumana S."/>
            <person name="Charron P."/>
            <person name="St-Onge C."/>
            <person name="Giorgi J."/>
            <person name="Kruger M."/>
            <person name="Marton T."/>
            <person name="Ropars J."/>
            <person name="Grigoriev I.V."/>
            <person name="Hainaut M."/>
            <person name="Henrissat B."/>
            <person name="Roux C."/>
            <person name="Martin F."/>
            <person name="Corradi N."/>
        </authorList>
    </citation>
    <scope>NUCLEOTIDE SEQUENCE [LARGE SCALE GENOMIC DNA]</scope>
    <source>
        <strain evidence="1 2">DAOM 197198</strain>
    </source>
</reference>
<dbReference type="AlphaFoldDB" id="A0A2P4PER3"/>
<gene>
    <name evidence="1" type="ORF">GLOIN_2v1681985</name>
</gene>
<dbReference type="Proteomes" id="UP000018888">
    <property type="component" value="Unassembled WGS sequence"/>
</dbReference>
<evidence type="ECO:0000313" key="2">
    <source>
        <dbReference type="Proteomes" id="UP000018888"/>
    </source>
</evidence>
<proteinExistence type="predicted"/>
<accession>A0A2P4PER3</accession>
<sequence length="63" mass="7327">MADIGKQEGVVKPLPAPQRARTINIAEFQQYYRNFQEGNFHQYLENIFSNCRLSFTANHVLVI</sequence>
<dbReference type="EMBL" id="AUPC02000254">
    <property type="protein sequence ID" value="POG63867.1"/>
    <property type="molecule type" value="Genomic_DNA"/>
</dbReference>
<comment type="caution">
    <text evidence="1">The sequence shown here is derived from an EMBL/GenBank/DDBJ whole genome shotgun (WGS) entry which is preliminary data.</text>
</comment>
<reference evidence="1 2" key="1">
    <citation type="journal article" date="2013" name="Proc. Natl. Acad. Sci. U.S.A.">
        <title>Genome of an arbuscular mycorrhizal fungus provides insight into the oldest plant symbiosis.</title>
        <authorList>
            <person name="Tisserant E."/>
            <person name="Malbreil M."/>
            <person name="Kuo A."/>
            <person name="Kohler A."/>
            <person name="Symeonidi A."/>
            <person name="Balestrini R."/>
            <person name="Charron P."/>
            <person name="Duensing N."/>
            <person name="Frei Dit Frey N."/>
            <person name="Gianinazzi-Pearson V."/>
            <person name="Gilbert L.B."/>
            <person name="Handa Y."/>
            <person name="Herr J.R."/>
            <person name="Hijri M."/>
            <person name="Koul R."/>
            <person name="Kawaguchi M."/>
            <person name="Krajinski F."/>
            <person name="Lammers P.J."/>
            <person name="Masclaux F.G."/>
            <person name="Murat C."/>
            <person name="Morin E."/>
            <person name="Ndikumana S."/>
            <person name="Pagni M."/>
            <person name="Petitpierre D."/>
            <person name="Requena N."/>
            <person name="Rosikiewicz P."/>
            <person name="Riley R."/>
            <person name="Saito K."/>
            <person name="San Clemente H."/>
            <person name="Shapiro H."/>
            <person name="van Tuinen D."/>
            <person name="Becard G."/>
            <person name="Bonfante P."/>
            <person name="Paszkowski U."/>
            <person name="Shachar-Hill Y.Y."/>
            <person name="Tuskan G.A."/>
            <person name="Young P.W."/>
            <person name="Sanders I.R."/>
            <person name="Henrissat B."/>
            <person name="Rensing S.A."/>
            <person name="Grigoriev I.V."/>
            <person name="Corradi N."/>
            <person name="Roux C."/>
            <person name="Martin F."/>
        </authorList>
    </citation>
    <scope>NUCLEOTIDE SEQUENCE [LARGE SCALE GENOMIC DNA]</scope>
    <source>
        <strain evidence="1 2">DAOM 197198</strain>
    </source>
</reference>
<evidence type="ECO:0000313" key="1">
    <source>
        <dbReference type="EMBL" id="POG63867.1"/>
    </source>
</evidence>